<comment type="subcellular location">
    <subcellularLocation>
        <location evidence="1">Cell inner membrane</location>
        <topology evidence="1">Multi-pass membrane protein</topology>
    </subcellularLocation>
</comment>
<name>A0A1H9A8W3_9GAMM</name>
<keyword evidence="5 9" id="KW-0472">Membrane</keyword>
<feature type="transmembrane region" description="Helical" evidence="9">
    <location>
        <begin position="191"/>
        <end position="211"/>
    </location>
</feature>
<feature type="domain" description="HAMP" evidence="12">
    <location>
        <begin position="212"/>
        <end position="264"/>
    </location>
</feature>
<keyword evidence="6 8" id="KW-0807">Transducer</keyword>
<dbReference type="RefSeq" id="WP_090203839.1">
    <property type="nucleotide sequence ID" value="NZ_FOFO01000004.1"/>
</dbReference>
<evidence type="ECO:0000256" key="8">
    <source>
        <dbReference type="PROSITE-ProRule" id="PRU00284"/>
    </source>
</evidence>
<dbReference type="SMART" id="SM00283">
    <property type="entry name" value="MA"/>
    <property type="match status" value="1"/>
</dbReference>
<dbReference type="EMBL" id="FOFO01000004">
    <property type="protein sequence ID" value="SEP73099.1"/>
    <property type="molecule type" value="Genomic_DNA"/>
</dbReference>
<evidence type="ECO:0000256" key="4">
    <source>
        <dbReference type="ARBA" id="ARBA00022989"/>
    </source>
</evidence>
<dbReference type="GO" id="GO:0006935">
    <property type="term" value="P:chemotaxis"/>
    <property type="evidence" value="ECO:0007669"/>
    <property type="project" value="UniProtKB-ARBA"/>
</dbReference>
<dbReference type="InterPro" id="IPR003660">
    <property type="entry name" value="HAMP_dom"/>
</dbReference>
<sequence length="541" mass="58788">MGISLTLRQRLALMMASALLLMSAIALMGWVGIVQIEQRLQSVYDDRLEPMGQLGRISERIADSRMQLRMALSDTRPNAIDTALRRVRENQQTMDRIWADYKQTTLTPREAQLAASFERQWAELDRRGLTPVMEQLRAGQWEATEQLLQREVNQLYQQAADTLRTLMDLQLEVAREAYQDSLALKGQIRNGMILLLVLAYVVTLLGGLLLLKRITGAVDQLVAASGRMADGDLTVVVDDHSHDELGRVSRSFNRMGDSFRSIIGQVNGATAQLSAASEQLSVVTEQTLRRVGDQHSQTELVATAMNQMTSTVMEVARSATEASTAAAKANDESRESQAVSSQAIKAIQELAREISGAADVIQQLEANSEKIGAVLDVIQGIAEQTNLLALNAAIEAARAGEQGRGFAVVADEVRTLASRTQSSTREIESMIKSLQEGARSAVQVMQAGRQRAEETSTGASEADKSLRTIVSAVGTITDMSGQIASAAEEQSAVAEDINRNVVRISESGHDVSSGAQETAQAAQNLARLAAELRVAMERFQV</sequence>
<dbReference type="Pfam" id="PF00672">
    <property type="entry name" value="HAMP"/>
    <property type="match status" value="1"/>
</dbReference>
<organism evidence="13 14">
    <name type="scientific">Ectothiorhodospira magna</name>
    <dbReference type="NCBI Taxonomy" id="867345"/>
    <lineage>
        <taxon>Bacteria</taxon>
        <taxon>Pseudomonadati</taxon>
        <taxon>Pseudomonadota</taxon>
        <taxon>Gammaproteobacteria</taxon>
        <taxon>Chromatiales</taxon>
        <taxon>Ectothiorhodospiraceae</taxon>
        <taxon>Ectothiorhodospira</taxon>
    </lineage>
</organism>
<dbReference type="Proteomes" id="UP000199496">
    <property type="component" value="Unassembled WGS sequence"/>
</dbReference>
<dbReference type="CDD" id="cd11386">
    <property type="entry name" value="MCP_signal"/>
    <property type="match status" value="1"/>
</dbReference>
<keyword evidence="4 9" id="KW-1133">Transmembrane helix</keyword>
<dbReference type="GO" id="GO:0007165">
    <property type="term" value="P:signal transduction"/>
    <property type="evidence" value="ECO:0007669"/>
    <property type="project" value="UniProtKB-KW"/>
</dbReference>
<keyword evidence="3 9" id="KW-0812">Transmembrane</keyword>
<protein>
    <submittedName>
        <fullName evidence="13">Methyl-accepting chemotaxis protein</fullName>
    </submittedName>
</protein>
<accession>A0A1H9A8W3</accession>
<evidence type="ECO:0000256" key="5">
    <source>
        <dbReference type="ARBA" id="ARBA00023136"/>
    </source>
</evidence>
<evidence type="ECO:0000256" key="1">
    <source>
        <dbReference type="ARBA" id="ARBA00004429"/>
    </source>
</evidence>
<dbReference type="CDD" id="cd06225">
    <property type="entry name" value="HAMP"/>
    <property type="match status" value="1"/>
</dbReference>
<dbReference type="OrthoDB" id="9781845at2"/>
<evidence type="ECO:0000259" key="11">
    <source>
        <dbReference type="PROSITE" id="PS50192"/>
    </source>
</evidence>
<dbReference type="SUPFAM" id="SSF58104">
    <property type="entry name" value="Methyl-accepting chemotaxis protein (MCP) signaling domain"/>
    <property type="match status" value="1"/>
</dbReference>
<dbReference type="AlphaFoldDB" id="A0A1H9A8W3"/>
<reference evidence="13 14" key="1">
    <citation type="submission" date="2016-10" db="EMBL/GenBank/DDBJ databases">
        <authorList>
            <person name="de Groot N.N."/>
        </authorList>
    </citation>
    <scope>NUCLEOTIDE SEQUENCE [LARGE SCALE GENOMIC DNA]</scope>
    <source>
        <strain evidence="13 14">B7-7</strain>
    </source>
</reference>
<dbReference type="PANTHER" id="PTHR32089">
    <property type="entry name" value="METHYL-ACCEPTING CHEMOTAXIS PROTEIN MCPB"/>
    <property type="match status" value="1"/>
</dbReference>
<evidence type="ECO:0000256" key="6">
    <source>
        <dbReference type="ARBA" id="ARBA00023224"/>
    </source>
</evidence>
<evidence type="ECO:0000259" key="10">
    <source>
        <dbReference type="PROSITE" id="PS50111"/>
    </source>
</evidence>
<evidence type="ECO:0000313" key="14">
    <source>
        <dbReference type="Proteomes" id="UP000199496"/>
    </source>
</evidence>
<dbReference type="Gene3D" id="1.10.287.950">
    <property type="entry name" value="Methyl-accepting chemotaxis protein"/>
    <property type="match status" value="1"/>
</dbReference>
<dbReference type="InterPro" id="IPR024478">
    <property type="entry name" value="HlyB_4HB_MCP"/>
</dbReference>
<dbReference type="PROSITE" id="PS50885">
    <property type="entry name" value="HAMP"/>
    <property type="match status" value="1"/>
</dbReference>
<dbReference type="SMART" id="SM00304">
    <property type="entry name" value="HAMP"/>
    <property type="match status" value="2"/>
</dbReference>
<dbReference type="PROSITE" id="PS50111">
    <property type="entry name" value="CHEMOTAXIS_TRANSDUC_2"/>
    <property type="match status" value="1"/>
</dbReference>
<keyword evidence="14" id="KW-1185">Reference proteome</keyword>
<dbReference type="PROSITE" id="PS50192">
    <property type="entry name" value="T_SNARE"/>
    <property type="match status" value="1"/>
</dbReference>
<evidence type="ECO:0000256" key="2">
    <source>
        <dbReference type="ARBA" id="ARBA00022519"/>
    </source>
</evidence>
<evidence type="ECO:0000256" key="9">
    <source>
        <dbReference type="SAM" id="Phobius"/>
    </source>
</evidence>
<gene>
    <name evidence="13" type="ORF">SAMN05421693_104103</name>
</gene>
<dbReference type="InterPro" id="IPR004089">
    <property type="entry name" value="MCPsignal_dom"/>
</dbReference>
<feature type="domain" description="Methyl-accepting transducer" evidence="10">
    <location>
        <begin position="269"/>
        <end position="505"/>
    </location>
</feature>
<keyword evidence="2" id="KW-1003">Cell membrane</keyword>
<dbReference type="FunFam" id="1.10.287.950:FF:000001">
    <property type="entry name" value="Methyl-accepting chemotaxis sensory transducer"/>
    <property type="match status" value="1"/>
</dbReference>
<evidence type="ECO:0000256" key="3">
    <source>
        <dbReference type="ARBA" id="ARBA00022692"/>
    </source>
</evidence>
<feature type="transmembrane region" description="Helical" evidence="9">
    <location>
        <begin position="12"/>
        <end position="33"/>
    </location>
</feature>
<dbReference type="GO" id="GO:0005886">
    <property type="term" value="C:plasma membrane"/>
    <property type="evidence" value="ECO:0007669"/>
    <property type="project" value="UniProtKB-SubCell"/>
</dbReference>
<evidence type="ECO:0000313" key="13">
    <source>
        <dbReference type="EMBL" id="SEP73099.1"/>
    </source>
</evidence>
<comment type="similarity">
    <text evidence="7">Belongs to the methyl-accepting chemotaxis (MCP) protein family.</text>
</comment>
<proteinExistence type="inferred from homology"/>
<feature type="domain" description="T-SNARE coiled-coil homology" evidence="11">
    <location>
        <begin position="456"/>
        <end position="501"/>
    </location>
</feature>
<evidence type="ECO:0000256" key="7">
    <source>
        <dbReference type="ARBA" id="ARBA00029447"/>
    </source>
</evidence>
<dbReference type="STRING" id="867345.SAMN05421693_104103"/>
<dbReference type="Pfam" id="PF12729">
    <property type="entry name" value="4HB_MCP_1"/>
    <property type="match status" value="1"/>
</dbReference>
<dbReference type="Pfam" id="PF00015">
    <property type="entry name" value="MCPsignal"/>
    <property type="match status" value="1"/>
</dbReference>
<dbReference type="InterPro" id="IPR000727">
    <property type="entry name" value="T_SNARE_dom"/>
</dbReference>
<dbReference type="PANTHER" id="PTHR32089:SF119">
    <property type="entry name" value="METHYL-ACCEPTING CHEMOTAXIS PROTEIN CTPL"/>
    <property type="match status" value="1"/>
</dbReference>
<keyword evidence="2" id="KW-0997">Cell inner membrane</keyword>
<evidence type="ECO:0000259" key="12">
    <source>
        <dbReference type="PROSITE" id="PS50885"/>
    </source>
</evidence>